<dbReference type="EMBL" id="JACGWL010000001">
    <property type="protein sequence ID" value="KAK4411872.1"/>
    <property type="molecule type" value="Genomic_DNA"/>
</dbReference>
<dbReference type="InterPro" id="IPR043502">
    <property type="entry name" value="DNA/RNA_pol_sf"/>
</dbReference>
<dbReference type="SUPFAM" id="SSF56672">
    <property type="entry name" value="DNA/RNA polymerases"/>
    <property type="match status" value="2"/>
</dbReference>
<protein>
    <submittedName>
        <fullName evidence="2">Uncharacterized protein</fullName>
    </submittedName>
</protein>
<keyword evidence="3" id="KW-1185">Reference proteome</keyword>
<comment type="caution">
    <text evidence="2">The sequence shown here is derived from an EMBL/GenBank/DDBJ whole genome shotgun (WGS) entry which is preliminary data.</text>
</comment>
<sequence>MESATSWAEVEDVGKQTERLGQQIDELKRRGELVTQNKNSPFANKILTEVVDPSLRLPDLQHTLAGKVQEWFTSLPNGTIESYTKLIQKFMFHFASKRKARSFSQGPPADVEQLMQLAQKYIDEEEMDTMKDGEWTNKGSRDKGRDSCRERKSRFEREGEALYVPRRSYRKRLRKRKEEIKHGPQAKLVKQKKRLFGMEHNKIIEEEVNKLLKARYVAEVQYTKWLSNVMVVPKAVGKWGMCTDFADLNKAYPIKHYLPKASQPNVQGAQWENHRGVCGSYADKKQRGERAPSSSISRFKVMRSQSTEIEATIMQMGSPKTTNDVQKLTGKVALLAHFISRPADNILLFFKTLRKVKDFQWRIECKQALNNLEQYLTTPPLLTNPKVAETLYLYLEVFEDVVSSALVREKGRTFESSLSLKQNVARCREEVHPDREIRFGASNNSKEAPTLFPIT</sequence>
<dbReference type="InterPro" id="IPR043128">
    <property type="entry name" value="Rev_trsase/Diguanyl_cyclase"/>
</dbReference>
<dbReference type="AlphaFoldDB" id="A0AAE2C7F9"/>
<evidence type="ECO:0000313" key="2">
    <source>
        <dbReference type="EMBL" id="KAK4411872.1"/>
    </source>
</evidence>
<dbReference type="PANTHER" id="PTHR37984:SF5">
    <property type="entry name" value="PROTEIN NYNRIN-LIKE"/>
    <property type="match status" value="1"/>
</dbReference>
<name>A0AAE2C7F9_9LAMI</name>
<evidence type="ECO:0000313" key="3">
    <source>
        <dbReference type="Proteomes" id="UP001289374"/>
    </source>
</evidence>
<dbReference type="Gene3D" id="3.10.10.10">
    <property type="entry name" value="HIV Type 1 Reverse Transcriptase, subunit A, domain 1"/>
    <property type="match status" value="1"/>
</dbReference>
<dbReference type="Gene3D" id="3.30.70.270">
    <property type="match status" value="1"/>
</dbReference>
<feature type="region of interest" description="Disordered" evidence="1">
    <location>
        <begin position="128"/>
        <end position="152"/>
    </location>
</feature>
<accession>A0AAE2C7F9</accession>
<reference evidence="2" key="1">
    <citation type="submission" date="2020-06" db="EMBL/GenBank/DDBJ databases">
        <authorList>
            <person name="Li T."/>
            <person name="Hu X."/>
            <person name="Zhang T."/>
            <person name="Song X."/>
            <person name="Zhang H."/>
            <person name="Dai N."/>
            <person name="Sheng W."/>
            <person name="Hou X."/>
            <person name="Wei L."/>
        </authorList>
    </citation>
    <scope>NUCLEOTIDE SEQUENCE</scope>
    <source>
        <strain evidence="2">K16</strain>
        <tissue evidence="2">Leaf</tissue>
    </source>
</reference>
<dbReference type="InterPro" id="IPR050951">
    <property type="entry name" value="Retrovirus_Pol_polyprotein"/>
</dbReference>
<dbReference type="PANTHER" id="PTHR37984">
    <property type="entry name" value="PROTEIN CBG26694"/>
    <property type="match status" value="1"/>
</dbReference>
<dbReference type="Proteomes" id="UP001289374">
    <property type="component" value="Unassembled WGS sequence"/>
</dbReference>
<gene>
    <name evidence="2" type="ORF">Sango_0260200</name>
</gene>
<reference evidence="2" key="2">
    <citation type="journal article" date="2024" name="Plant">
        <title>Genomic evolution and insights into agronomic trait innovations of Sesamum species.</title>
        <authorList>
            <person name="Miao H."/>
            <person name="Wang L."/>
            <person name="Qu L."/>
            <person name="Liu H."/>
            <person name="Sun Y."/>
            <person name="Le M."/>
            <person name="Wang Q."/>
            <person name="Wei S."/>
            <person name="Zheng Y."/>
            <person name="Lin W."/>
            <person name="Duan Y."/>
            <person name="Cao H."/>
            <person name="Xiong S."/>
            <person name="Wang X."/>
            <person name="Wei L."/>
            <person name="Li C."/>
            <person name="Ma Q."/>
            <person name="Ju M."/>
            <person name="Zhao R."/>
            <person name="Li G."/>
            <person name="Mu C."/>
            <person name="Tian Q."/>
            <person name="Mei H."/>
            <person name="Zhang T."/>
            <person name="Gao T."/>
            <person name="Zhang H."/>
        </authorList>
    </citation>
    <scope>NUCLEOTIDE SEQUENCE</scope>
    <source>
        <strain evidence="2">K16</strain>
    </source>
</reference>
<evidence type="ECO:0000256" key="1">
    <source>
        <dbReference type="SAM" id="MobiDB-lite"/>
    </source>
</evidence>
<proteinExistence type="predicted"/>
<organism evidence="2 3">
    <name type="scientific">Sesamum angolense</name>
    <dbReference type="NCBI Taxonomy" id="2727404"/>
    <lineage>
        <taxon>Eukaryota</taxon>
        <taxon>Viridiplantae</taxon>
        <taxon>Streptophyta</taxon>
        <taxon>Embryophyta</taxon>
        <taxon>Tracheophyta</taxon>
        <taxon>Spermatophyta</taxon>
        <taxon>Magnoliopsida</taxon>
        <taxon>eudicotyledons</taxon>
        <taxon>Gunneridae</taxon>
        <taxon>Pentapetalae</taxon>
        <taxon>asterids</taxon>
        <taxon>lamiids</taxon>
        <taxon>Lamiales</taxon>
        <taxon>Pedaliaceae</taxon>
        <taxon>Sesamum</taxon>
    </lineage>
</organism>